<dbReference type="PANTHER" id="PTHR11808:SF85">
    <property type="entry name" value="CYSTATHIONINE GAMMA-LYASE-RELATED"/>
    <property type="match status" value="1"/>
</dbReference>
<dbReference type="Proteomes" id="UP000295244">
    <property type="component" value="Unassembled WGS sequence"/>
</dbReference>
<dbReference type="GO" id="GO:0009086">
    <property type="term" value="P:methionine biosynthetic process"/>
    <property type="evidence" value="ECO:0007669"/>
    <property type="project" value="UniProtKB-ARBA"/>
</dbReference>
<protein>
    <recommendedName>
        <fullName evidence="4">homocysteine desulfhydrase</fullName>
        <ecNumber evidence="4">4.4.1.2</ecNumber>
    </recommendedName>
    <alternativeName>
        <fullName evidence="5">Homocysteine desulfhydrase</fullName>
    </alternativeName>
</protein>
<dbReference type="EMBL" id="SKBU01000018">
    <property type="protein sequence ID" value="TCJ16191.1"/>
    <property type="molecule type" value="Genomic_DNA"/>
</dbReference>
<dbReference type="FunFam" id="3.90.1150.10:FF:000033">
    <property type="entry name" value="Cystathionine gamma-synthase"/>
    <property type="match status" value="1"/>
</dbReference>
<dbReference type="GO" id="GO:0030170">
    <property type="term" value="F:pyridoxal phosphate binding"/>
    <property type="evidence" value="ECO:0007669"/>
    <property type="project" value="InterPro"/>
</dbReference>
<evidence type="ECO:0000313" key="11">
    <source>
        <dbReference type="Proteomes" id="UP000295244"/>
    </source>
</evidence>
<evidence type="ECO:0000256" key="3">
    <source>
        <dbReference type="ARBA" id="ARBA00022898"/>
    </source>
</evidence>
<dbReference type="Pfam" id="PF01053">
    <property type="entry name" value="Cys_Met_Meta_PP"/>
    <property type="match status" value="1"/>
</dbReference>
<evidence type="ECO:0000256" key="8">
    <source>
        <dbReference type="PIRSR" id="PIRSR001434-2"/>
    </source>
</evidence>
<dbReference type="EC" id="4.4.1.2" evidence="4"/>
<dbReference type="GO" id="GO:0019346">
    <property type="term" value="P:transsulfuration"/>
    <property type="evidence" value="ECO:0007669"/>
    <property type="project" value="InterPro"/>
</dbReference>
<dbReference type="GO" id="GO:0016740">
    <property type="term" value="F:transferase activity"/>
    <property type="evidence" value="ECO:0007669"/>
    <property type="project" value="UniProtKB-KW"/>
</dbReference>
<dbReference type="SUPFAM" id="SSF53383">
    <property type="entry name" value="PLP-dependent transferases"/>
    <property type="match status" value="1"/>
</dbReference>
<dbReference type="AlphaFoldDB" id="A0A4R1BG76"/>
<evidence type="ECO:0000256" key="5">
    <source>
        <dbReference type="ARBA" id="ARBA00047199"/>
    </source>
</evidence>
<comment type="similarity">
    <text evidence="2 9">Belongs to the trans-sulfuration enzymes family.</text>
</comment>
<dbReference type="GO" id="GO:0019343">
    <property type="term" value="P:cysteine biosynthetic process via cystathionine"/>
    <property type="evidence" value="ECO:0007669"/>
    <property type="project" value="TreeGrafter"/>
</dbReference>
<comment type="catalytic activity">
    <reaction evidence="6">
        <text>L-homocysteine + H2O = 2-oxobutanoate + hydrogen sulfide + NH4(+) + H(+)</text>
        <dbReference type="Rhea" id="RHEA:14501"/>
        <dbReference type="ChEBI" id="CHEBI:15377"/>
        <dbReference type="ChEBI" id="CHEBI:15378"/>
        <dbReference type="ChEBI" id="CHEBI:16763"/>
        <dbReference type="ChEBI" id="CHEBI:28938"/>
        <dbReference type="ChEBI" id="CHEBI:29919"/>
        <dbReference type="ChEBI" id="CHEBI:58199"/>
        <dbReference type="EC" id="4.4.1.2"/>
    </reaction>
    <physiologicalReaction direction="left-to-right" evidence="6">
        <dbReference type="Rhea" id="RHEA:14502"/>
    </physiologicalReaction>
</comment>
<dbReference type="PROSITE" id="PS00868">
    <property type="entry name" value="CYS_MET_METAB_PP"/>
    <property type="match status" value="1"/>
</dbReference>
<feature type="modified residue" description="N6-(pyridoxal phosphate)lysine" evidence="8">
    <location>
        <position position="208"/>
    </location>
</feature>
<dbReference type="OrthoDB" id="9780685at2"/>
<dbReference type="Gene3D" id="3.40.640.10">
    <property type="entry name" value="Type I PLP-dependent aspartate aminotransferase-like (Major domain)"/>
    <property type="match status" value="1"/>
</dbReference>
<dbReference type="GO" id="GO:0004123">
    <property type="term" value="F:cystathionine gamma-lyase activity"/>
    <property type="evidence" value="ECO:0007669"/>
    <property type="project" value="TreeGrafter"/>
</dbReference>
<dbReference type="InterPro" id="IPR015422">
    <property type="entry name" value="PyrdxlP-dep_Trfase_small"/>
</dbReference>
<evidence type="ECO:0000256" key="9">
    <source>
        <dbReference type="RuleBase" id="RU362118"/>
    </source>
</evidence>
<evidence type="ECO:0000256" key="6">
    <source>
        <dbReference type="ARBA" id="ARBA00048780"/>
    </source>
</evidence>
<keyword evidence="3 8" id="KW-0663">Pyridoxal phosphate</keyword>
<comment type="cofactor">
    <cofactor evidence="1 9">
        <name>pyridoxal 5'-phosphate</name>
        <dbReference type="ChEBI" id="CHEBI:597326"/>
    </cofactor>
</comment>
<dbReference type="PIRSF" id="PIRSF001434">
    <property type="entry name" value="CGS"/>
    <property type="match status" value="1"/>
</dbReference>
<evidence type="ECO:0000256" key="1">
    <source>
        <dbReference type="ARBA" id="ARBA00001933"/>
    </source>
</evidence>
<keyword evidence="10" id="KW-0808">Transferase</keyword>
<comment type="caution">
    <text evidence="10">The sequence shown here is derived from an EMBL/GenBank/DDBJ whole genome shotgun (WGS) entry which is preliminary data.</text>
</comment>
<sequence>MAHFDTRAVHAGERLPLRDHSPTATPIYSSTTFSHPGIATTDRVLGGEEPGYSYTRYGNPTVTAFEQAIAALEGSGRAVAFGSGMAAVHAALLAAGVGSGSRVLAAEQIFGSTSSLLVKVFDALGVKTRFVDAYDLEAIEEQLKGFSPTALFLESVSNPLLRVADVPRIAELARDAGTAVLVDNTFLTPYLQRPLDLGADIVIYSATKFLSGHGDVTSGAAVADAPYGDALYELAKLVGGILGPFEAWLSLRGLKTLSLRMQRQCENAAEIARHLAEHPKVSRVHYPGLPDHPDREVAERVMDRPGAVLAFELAEDSREAAFRFLDALELCVRAPTLGDVYTLAIHPATTSHRDLSPGRRERLGIREGLIRLSAGIENPDDLLEDLERALREV</sequence>
<dbReference type="FunFam" id="3.40.640.10:FF:000046">
    <property type="entry name" value="Cystathionine gamma-lyase"/>
    <property type="match status" value="1"/>
</dbReference>
<organism evidence="10 11">
    <name type="scientific">Rubrobacter taiwanensis</name>
    <dbReference type="NCBI Taxonomy" id="185139"/>
    <lineage>
        <taxon>Bacteria</taxon>
        <taxon>Bacillati</taxon>
        <taxon>Actinomycetota</taxon>
        <taxon>Rubrobacteria</taxon>
        <taxon>Rubrobacterales</taxon>
        <taxon>Rubrobacteraceae</taxon>
        <taxon>Rubrobacter</taxon>
    </lineage>
</organism>
<evidence type="ECO:0000256" key="2">
    <source>
        <dbReference type="ARBA" id="ARBA00009077"/>
    </source>
</evidence>
<gene>
    <name evidence="10" type="ORF">E0L93_10930</name>
</gene>
<name>A0A4R1BG76_9ACTN</name>
<dbReference type="GO" id="GO:0005737">
    <property type="term" value="C:cytoplasm"/>
    <property type="evidence" value="ECO:0007669"/>
    <property type="project" value="TreeGrafter"/>
</dbReference>
<accession>A0A4R1BG76</accession>
<dbReference type="InterPro" id="IPR054542">
    <property type="entry name" value="Cys_met_metab_PP"/>
</dbReference>
<comment type="catalytic activity">
    <reaction evidence="7">
        <text>L-methionine + H2O = methanethiol + 2-oxobutanoate + NH4(+)</text>
        <dbReference type="Rhea" id="RHEA:23800"/>
        <dbReference type="ChEBI" id="CHEBI:15377"/>
        <dbReference type="ChEBI" id="CHEBI:16007"/>
        <dbReference type="ChEBI" id="CHEBI:16763"/>
        <dbReference type="ChEBI" id="CHEBI:28938"/>
        <dbReference type="ChEBI" id="CHEBI:57844"/>
        <dbReference type="EC" id="4.4.1.11"/>
    </reaction>
    <physiologicalReaction direction="left-to-right" evidence="7">
        <dbReference type="Rhea" id="RHEA:23801"/>
    </physiologicalReaction>
</comment>
<dbReference type="GO" id="GO:0018826">
    <property type="term" value="F:methionine gamma-lyase activity"/>
    <property type="evidence" value="ECO:0007669"/>
    <property type="project" value="UniProtKB-EC"/>
</dbReference>
<dbReference type="GO" id="GO:0047982">
    <property type="term" value="F:homocysteine desulfhydrase activity"/>
    <property type="evidence" value="ECO:0007669"/>
    <property type="project" value="UniProtKB-EC"/>
</dbReference>
<evidence type="ECO:0000256" key="4">
    <source>
        <dbReference type="ARBA" id="ARBA00047175"/>
    </source>
</evidence>
<dbReference type="CDD" id="cd00614">
    <property type="entry name" value="CGS_like"/>
    <property type="match status" value="1"/>
</dbReference>
<reference evidence="10 11" key="1">
    <citation type="submission" date="2019-03" db="EMBL/GenBank/DDBJ databases">
        <title>Whole genome sequence of a novel Rubrobacter taiwanensis strain, isolated from Yellowstone National Park.</title>
        <authorList>
            <person name="Freed S."/>
            <person name="Ramaley R.F."/>
            <person name="Kyndt J.A."/>
        </authorList>
    </citation>
    <scope>NUCLEOTIDE SEQUENCE [LARGE SCALE GENOMIC DNA]</scope>
    <source>
        <strain evidence="10 11">Yellowstone</strain>
    </source>
</reference>
<evidence type="ECO:0000313" key="10">
    <source>
        <dbReference type="EMBL" id="TCJ16191.1"/>
    </source>
</evidence>
<dbReference type="InterPro" id="IPR015424">
    <property type="entry name" value="PyrdxlP-dep_Trfase"/>
</dbReference>
<evidence type="ECO:0000256" key="7">
    <source>
        <dbReference type="ARBA" id="ARBA00052699"/>
    </source>
</evidence>
<dbReference type="InterPro" id="IPR015421">
    <property type="entry name" value="PyrdxlP-dep_Trfase_major"/>
</dbReference>
<proteinExistence type="inferred from homology"/>
<keyword evidence="11" id="KW-1185">Reference proteome</keyword>
<dbReference type="Gene3D" id="3.90.1150.10">
    <property type="entry name" value="Aspartate Aminotransferase, domain 1"/>
    <property type="match status" value="1"/>
</dbReference>
<dbReference type="PANTHER" id="PTHR11808">
    <property type="entry name" value="TRANS-SULFURATION ENZYME FAMILY MEMBER"/>
    <property type="match status" value="1"/>
</dbReference>
<dbReference type="InterPro" id="IPR000277">
    <property type="entry name" value="Cys/Met-Metab_PyrdxlP-dep_enz"/>
</dbReference>